<keyword evidence="2" id="KW-1185">Reference proteome</keyword>
<comment type="caution">
    <text evidence="1">The sequence shown here is derived from an EMBL/GenBank/DDBJ whole genome shotgun (WGS) entry which is preliminary data.</text>
</comment>
<evidence type="ECO:0000313" key="1">
    <source>
        <dbReference type="EMBL" id="CAK3920146.1"/>
    </source>
</evidence>
<sequence>MLTSQDHFLDDEPPPYPPPAYSALADSRAVDTTSHRASDEHTFDAIQEKIASSKHGYEIWESNNGLTINQSGCNQAVFHVSSKIEMNVHELVMGRHQSRNIVARARLPTRQNGGFEIHIGSMQHPNDNDWISVRHTKDGGLLHKSDSYRFTVMGRPLVWKKTHSTALGSSKLASNDYKLLDETRVGEKAHPHVFHQATPKVIAGGDPIAVYLQHGVHGATGSRHMQIDWIDEFGDAVETAALITLMAILERTQNHIRQAGKLRDTSRDASRWCD</sequence>
<organism evidence="1 2">
    <name type="scientific">Lecanosticta acicola</name>
    <dbReference type="NCBI Taxonomy" id="111012"/>
    <lineage>
        <taxon>Eukaryota</taxon>
        <taxon>Fungi</taxon>
        <taxon>Dikarya</taxon>
        <taxon>Ascomycota</taxon>
        <taxon>Pezizomycotina</taxon>
        <taxon>Dothideomycetes</taxon>
        <taxon>Dothideomycetidae</taxon>
        <taxon>Mycosphaerellales</taxon>
        <taxon>Mycosphaerellaceae</taxon>
        <taxon>Lecanosticta</taxon>
    </lineage>
</organism>
<gene>
    <name evidence="1" type="ORF">LECACI_7A002762</name>
</gene>
<protein>
    <submittedName>
        <fullName evidence="1">Uncharacterized protein</fullName>
    </submittedName>
</protein>
<dbReference type="AlphaFoldDB" id="A0AAI8YVJ0"/>
<reference evidence="1" key="1">
    <citation type="submission" date="2023-11" db="EMBL/GenBank/DDBJ databases">
        <authorList>
            <person name="Alioto T."/>
            <person name="Alioto T."/>
            <person name="Gomez Garrido J."/>
        </authorList>
    </citation>
    <scope>NUCLEOTIDE SEQUENCE</scope>
</reference>
<evidence type="ECO:0000313" key="2">
    <source>
        <dbReference type="Proteomes" id="UP001296104"/>
    </source>
</evidence>
<dbReference type="EMBL" id="CAVMBE010000012">
    <property type="protein sequence ID" value="CAK3920146.1"/>
    <property type="molecule type" value="Genomic_DNA"/>
</dbReference>
<name>A0AAI8YVJ0_9PEZI</name>
<dbReference type="Proteomes" id="UP001296104">
    <property type="component" value="Unassembled WGS sequence"/>
</dbReference>
<proteinExistence type="predicted"/>
<accession>A0AAI8YVJ0</accession>